<evidence type="ECO:0000259" key="2">
    <source>
        <dbReference type="Pfam" id="PF26649"/>
    </source>
</evidence>
<feature type="compositionally biased region" description="Basic and acidic residues" evidence="1">
    <location>
        <begin position="156"/>
        <end position="179"/>
    </location>
</feature>
<evidence type="ECO:0000313" key="3">
    <source>
        <dbReference type="EMBL" id="KAI1882477.1"/>
    </source>
</evidence>
<dbReference type="Proteomes" id="UP000829720">
    <property type="component" value="Unassembled WGS sequence"/>
</dbReference>
<dbReference type="GO" id="GO:0045216">
    <property type="term" value="P:cell-cell junction organization"/>
    <property type="evidence" value="ECO:0007669"/>
    <property type="project" value="InterPro"/>
</dbReference>
<name>A0A8T3CF12_9TELE</name>
<feature type="region of interest" description="Disordered" evidence="1">
    <location>
        <begin position="675"/>
        <end position="741"/>
    </location>
</feature>
<feature type="region of interest" description="Disordered" evidence="1">
    <location>
        <begin position="1"/>
        <end position="39"/>
    </location>
</feature>
<feature type="region of interest" description="Disordered" evidence="1">
    <location>
        <begin position="504"/>
        <end position="663"/>
    </location>
</feature>
<feature type="domain" description="Apical junction molecule ajm1 alpha/beta" evidence="2">
    <location>
        <begin position="905"/>
        <end position="1020"/>
    </location>
</feature>
<feature type="compositionally biased region" description="Gly residues" evidence="1">
    <location>
        <begin position="816"/>
        <end position="825"/>
    </location>
</feature>
<accession>A0A8T3CF12</accession>
<dbReference type="InterPro" id="IPR038825">
    <property type="entry name" value="Apical_junction"/>
</dbReference>
<proteinExistence type="predicted"/>
<feature type="compositionally biased region" description="Basic and acidic residues" evidence="1">
    <location>
        <begin position="571"/>
        <end position="596"/>
    </location>
</feature>
<dbReference type="PANTHER" id="PTHR21517:SF5">
    <property type="entry name" value="APICAL JUNCTION COMPONENT 1 HOMOLOG"/>
    <property type="match status" value="1"/>
</dbReference>
<protein>
    <recommendedName>
        <fullName evidence="2">Apical junction molecule ajm1 alpha/beta domain-containing protein</fullName>
    </recommendedName>
</protein>
<dbReference type="GO" id="GO:0043296">
    <property type="term" value="C:apical junction complex"/>
    <property type="evidence" value="ECO:0007669"/>
    <property type="project" value="TreeGrafter"/>
</dbReference>
<dbReference type="Pfam" id="PF26649">
    <property type="entry name" value="Ajm-1"/>
    <property type="match status" value="1"/>
</dbReference>
<feature type="compositionally biased region" description="Gly residues" evidence="1">
    <location>
        <begin position="648"/>
        <end position="659"/>
    </location>
</feature>
<feature type="compositionally biased region" description="Low complexity" evidence="1">
    <location>
        <begin position="515"/>
        <end position="533"/>
    </location>
</feature>
<feature type="compositionally biased region" description="Polar residues" evidence="1">
    <location>
        <begin position="675"/>
        <end position="686"/>
    </location>
</feature>
<dbReference type="PANTHER" id="PTHR21517">
    <property type="entry name" value="APICAL JUNCTION COMPONENT 1 HOMOLOG"/>
    <property type="match status" value="1"/>
</dbReference>
<keyword evidence="4" id="KW-1185">Reference proteome</keyword>
<dbReference type="OrthoDB" id="6431454at2759"/>
<evidence type="ECO:0000256" key="1">
    <source>
        <dbReference type="SAM" id="MobiDB-lite"/>
    </source>
</evidence>
<feature type="compositionally biased region" description="Low complexity" evidence="1">
    <location>
        <begin position="287"/>
        <end position="301"/>
    </location>
</feature>
<evidence type="ECO:0000313" key="4">
    <source>
        <dbReference type="Proteomes" id="UP000829720"/>
    </source>
</evidence>
<dbReference type="GO" id="GO:0005886">
    <property type="term" value="C:plasma membrane"/>
    <property type="evidence" value="ECO:0007669"/>
    <property type="project" value="TreeGrafter"/>
</dbReference>
<feature type="region of interest" description="Disordered" evidence="1">
    <location>
        <begin position="125"/>
        <end position="311"/>
    </location>
</feature>
<gene>
    <name evidence="3" type="ORF">AGOR_G00251170</name>
</gene>
<feature type="compositionally biased region" description="Basic and acidic residues" evidence="1">
    <location>
        <begin position="28"/>
        <end position="39"/>
    </location>
</feature>
<dbReference type="EMBL" id="JAERUA010000025">
    <property type="protein sequence ID" value="KAI1882477.1"/>
    <property type="molecule type" value="Genomic_DNA"/>
</dbReference>
<feature type="region of interest" description="Disordered" evidence="1">
    <location>
        <begin position="781"/>
        <end position="853"/>
    </location>
</feature>
<feature type="compositionally biased region" description="Polar residues" evidence="1">
    <location>
        <begin position="706"/>
        <end position="727"/>
    </location>
</feature>
<sequence length="1169" mass="130768">MTRTDPPDLLASTAYRDIKASPSSARSEPFRPSEKCEGPRFRCTLEDTNKRHCRSFDLESLGDPKHHAATMEYPYRRAERHGAHPDVAWNALGQQGQARFSSPDLFNHRYPAQYATPVMAGAGAELKRRARSKSAPRVKTSLTPVSFEASPPVARRGREVSRSPRDPPKKPEASPRREASYTAAPSPTPNPAPNRPLVNEVHPIKLQPQRGDASRYSPLYVPPDCYDESRADGRQHPQQQQQPHVRCRVDIKPDAAVLQQTARKPTPPGGPGVPWQRFPSSGSHSLTVPRPIPTSRTPTPTDSYTGEYRPAYPYPNSAPSGSYMQPMEIPLQRMPSPREYYGRERRAFSSPNVLTKFFYTDDHTGFSSPVALQPRTYFQEDLYSNPSPTLTPKMQYVQDPRTRVIHTAPTRQYYADIDPYTYPYPLQAGYPKPYAATEPGSYIIQTPPAPRAFYGEDPRAYPVQTVPPKIFYVHERFTPPPPEHHIPSRAYYTEGRRRARVTQPQVDDFYGSEVSSYSTRQPPSSQTSQFTPTRVRQDPAVTPWYANPCMEPTRLGGEAPRTYSKSWDNILDTHVEREQPRETNPRERRRQSHDDLLYQGKGTLSPNDDRRQPVVVNLSSSPRRYAALSLSENSLMDRSPTDGTRRPGTGGSSGGGSGGLAKPWFVTPEITITDNDTLRVQANSSCDGGGPKQSETRSASWDALDSRSSPVTAKTSYQEDYSTMDSTTTKEKTHNSSSLQQSLEQLDELLADLVIDYKPPASRRPSEDLLDQLKKLIGEAEEEVSAGGKSTKRTSSKEPDSPGPLKKQPTSTKLIPGGGGEGGRVIGDQDSGCGEGGHQRRSAECSPDESTDEDDTMICSNRKCQRTETLFNACLYFKSCHSCYTYYCSRNCRREDWDVHKESCLYGRVGSICRHIIKFCRETADIHKAFSRIAKVGYLSRGRGVLFLGFPSPGSSSNFLQYGLESLLMTPTYLSLRELDGFRDNLGDYCRELQVAGDEYDPTECFLLNVSIAVGDQVPDRPSPRVQAPTVRKYAKVSLASYSPERKAALAAAAASRKDGGDMETLILTPPPGTADIDLEGEEGRKAREVCFINIQRELRTRGVFLRHEYPQVYRQLCDFVETNERFTPTTIYPIDKRTGKQFMCMIMAASEPRTLDWVGTPNLLDDII</sequence>
<reference evidence="3" key="1">
    <citation type="submission" date="2021-01" db="EMBL/GenBank/DDBJ databases">
        <authorList>
            <person name="Zahm M."/>
            <person name="Roques C."/>
            <person name="Cabau C."/>
            <person name="Klopp C."/>
            <person name="Donnadieu C."/>
            <person name="Jouanno E."/>
            <person name="Lampietro C."/>
            <person name="Louis A."/>
            <person name="Herpin A."/>
            <person name="Echchiki A."/>
            <person name="Berthelot C."/>
            <person name="Parey E."/>
            <person name="Roest-Crollius H."/>
            <person name="Braasch I."/>
            <person name="Postlethwait J."/>
            <person name="Bobe J."/>
            <person name="Montfort J."/>
            <person name="Bouchez O."/>
            <person name="Begum T."/>
            <person name="Mejri S."/>
            <person name="Adams A."/>
            <person name="Chen W.-J."/>
            <person name="Guiguen Y."/>
        </authorList>
    </citation>
    <scope>NUCLEOTIDE SEQUENCE</scope>
    <source>
        <tissue evidence="3">Blood</tissue>
    </source>
</reference>
<organism evidence="3 4">
    <name type="scientific">Albula goreensis</name>
    <dbReference type="NCBI Taxonomy" id="1534307"/>
    <lineage>
        <taxon>Eukaryota</taxon>
        <taxon>Metazoa</taxon>
        <taxon>Chordata</taxon>
        <taxon>Craniata</taxon>
        <taxon>Vertebrata</taxon>
        <taxon>Euteleostomi</taxon>
        <taxon>Actinopterygii</taxon>
        <taxon>Neopterygii</taxon>
        <taxon>Teleostei</taxon>
        <taxon>Albuliformes</taxon>
        <taxon>Albulidae</taxon>
        <taxon>Albula</taxon>
    </lineage>
</organism>
<dbReference type="AlphaFoldDB" id="A0A8T3CF12"/>
<comment type="caution">
    <text evidence="3">The sequence shown here is derived from an EMBL/GenBank/DDBJ whole genome shotgun (WGS) entry which is preliminary data.</text>
</comment>
<dbReference type="InterPro" id="IPR058586">
    <property type="entry name" value="Ajm-1"/>
</dbReference>